<dbReference type="PROSITE" id="PS00221">
    <property type="entry name" value="MIP"/>
    <property type="match status" value="1"/>
</dbReference>
<dbReference type="SUPFAM" id="SSF81338">
    <property type="entry name" value="Aquaporin-like"/>
    <property type="match status" value="1"/>
</dbReference>
<evidence type="ECO:0000256" key="3">
    <source>
        <dbReference type="ARBA" id="ARBA00022448"/>
    </source>
</evidence>
<evidence type="ECO:0000256" key="5">
    <source>
        <dbReference type="ARBA" id="ARBA00022692"/>
    </source>
</evidence>
<dbReference type="InterPro" id="IPR000425">
    <property type="entry name" value="MIP"/>
</dbReference>
<evidence type="ECO:0000313" key="11">
    <source>
        <dbReference type="Proteomes" id="UP000322159"/>
    </source>
</evidence>
<proteinExistence type="inferred from homology"/>
<dbReference type="EMBL" id="CP043504">
    <property type="protein sequence ID" value="QEO08591.1"/>
    <property type="molecule type" value="Genomic_DNA"/>
</dbReference>
<comment type="subcellular location">
    <subcellularLocation>
        <location evidence="1">Cell membrane</location>
        <topology evidence="1">Multi-pass membrane protein</topology>
    </subcellularLocation>
</comment>
<feature type="transmembrane region" description="Helical" evidence="9">
    <location>
        <begin position="132"/>
        <end position="153"/>
    </location>
</feature>
<dbReference type="AlphaFoldDB" id="A0A5C1Y4B0"/>
<feature type="transmembrane region" description="Helical" evidence="9">
    <location>
        <begin position="41"/>
        <end position="59"/>
    </location>
</feature>
<dbReference type="Proteomes" id="UP000322159">
    <property type="component" value="Chromosome"/>
</dbReference>
<evidence type="ECO:0000256" key="2">
    <source>
        <dbReference type="ARBA" id="ARBA00006175"/>
    </source>
</evidence>
<feature type="transmembrane region" description="Helical" evidence="9">
    <location>
        <begin position="14"/>
        <end position="35"/>
    </location>
</feature>
<dbReference type="Pfam" id="PF00230">
    <property type="entry name" value="MIP"/>
    <property type="match status" value="1"/>
</dbReference>
<dbReference type="PRINTS" id="PR00783">
    <property type="entry name" value="MINTRINSICP"/>
</dbReference>
<dbReference type="GO" id="GO:0005886">
    <property type="term" value="C:plasma membrane"/>
    <property type="evidence" value="ECO:0007669"/>
    <property type="project" value="UniProtKB-SubCell"/>
</dbReference>
<evidence type="ECO:0000313" key="10">
    <source>
        <dbReference type="EMBL" id="QEO08591.1"/>
    </source>
</evidence>
<evidence type="ECO:0000256" key="6">
    <source>
        <dbReference type="ARBA" id="ARBA00022989"/>
    </source>
</evidence>
<keyword evidence="4" id="KW-1003">Cell membrane</keyword>
<feature type="transmembrane region" description="Helical" evidence="9">
    <location>
        <begin position="205"/>
        <end position="226"/>
    </location>
</feature>
<dbReference type="PANTHER" id="PTHR19139:SF199">
    <property type="entry name" value="MIP17260P"/>
    <property type="match status" value="1"/>
</dbReference>
<accession>A0A5C1Y4B0</accession>
<evidence type="ECO:0000256" key="7">
    <source>
        <dbReference type="ARBA" id="ARBA00023136"/>
    </source>
</evidence>
<keyword evidence="7 9" id="KW-0472">Membrane</keyword>
<evidence type="ECO:0000256" key="8">
    <source>
        <dbReference type="RuleBase" id="RU000477"/>
    </source>
</evidence>
<dbReference type="InterPro" id="IPR023271">
    <property type="entry name" value="Aquaporin-like"/>
</dbReference>
<evidence type="ECO:0000256" key="4">
    <source>
        <dbReference type="ARBA" id="ARBA00022475"/>
    </source>
</evidence>
<reference evidence="10 11" key="1">
    <citation type="submission" date="2019-09" db="EMBL/GenBank/DDBJ databases">
        <title>Genome sequencing of strain KACC 19322.</title>
        <authorList>
            <person name="Heo J."/>
            <person name="Kim S.-J."/>
            <person name="Kim J.-S."/>
            <person name="Hong S.-B."/>
            <person name="Kwon S.-W."/>
        </authorList>
    </citation>
    <scope>NUCLEOTIDE SEQUENCE [LARGE SCALE GENOMIC DNA]</scope>
    <source>
        <strain evidence="10 11">KACC 19322</strain>
    </source>
</reference>
<dbReference type="KEGG" id="lyk:FLP23_00230"/>
<evidence type="ECO:0000256" key="1">
    <source>
        <dbReference type="ARBA" id="ARBA00004651"/>
    </source>
</evidence>
<evidence type="ECO:0000256" key="9">
    <source>
        <dbReference type="SAM" id="Phobius"/>
    </source>
</evidence>
<organism evidence="10 11">
    <name type="scientific">Protaetiibacter larvae</name>
    <dbReference type="NCBI Taxonomy" id="2592654"/>
    <lineage>
        <taxon>Bacteria</taxon>
        <taxon>Bacillati</taxon>
        <taxon>Actinomycetota</taxon>
        <taxon>Actinomycetes</taxon>
        <taxon>Micrococcales</taxon>
        <taxon>Microbacteriaceae</taxon>
        <taxon>Protaetiibacter</taxon>
    </lineage>
</organism>
<comment type="similarity">
    <text evidence="2 8">Belongs to the MIP/aquaporin (TC 1.A.8) family.</text>
</comment>
<keyword evidence="11" id="KW-1185">Reference proteome</keyword>
<dbReference type="PANTHER" id="PTHR19139">
    <property type="entry name" value="AQUAPORIN TRANSPORTER"/>
    <property type="match status" value="1"/>
</dbReference>
<keyword evidence="6 9" id="KW-1133">Transmembrane helix</keyword>
<keyword evidence="5 8" id="KW-0812">Transmembrane</keyword>
<feature type="transmembrane region" description="Helical" evidence="9">
    <location>
        <begin position="165"/>
        <end position="185"/>
    </location>
</feature>
<dbReference type="OrthoDB" id="9807293at2"/>
<dbReference type="InterPro" id="IPR022357">
    <property type="entry name" value="MIP_CS"/>
</dbReference>
<dbReference type="Gene3D" id="1.20.1080.10">
    <property type="entry name" value="Glycerol uptake facilitator protein"/>
    <property type="match status" value="1"/>
</dbReference>
<dbReference type="InterPro" id="IPR034294">
    <property type="entry name" value="Aquaporin_transptr"/>
</dbReference>
<dbReference type="RefSeq" id="WP_149324024.1">
    <property type="nucleotide sequence ID" value="NZ_CP043504.1"/>
</dbReference>
<gene>
    <name evidence="10" type="ORF">FLP23_00230</name>
</gene>
<keyword evidence="3 8" id="KW-0813">Transport</keyword>
<sequence>MADVTAPPPLLRRLAAEAFGTYLLVFSVLGAALFFAPDYGALPVALSIGIGVLTAAYAVGSISGGHFNPAVTLGAAVAGRVGWGVVLPYWVAQLFGGTLASLTLGLVGLLNGKSLDFAAVSNGYGEHSPSDFGLWAVFVAEIVATLFFVLIILGVTSAGSSTSGFAPLAIGLALTMFHLVMIPISNASLNPARSFAPGVLAGPDTLAQLWVFLVAPLIGGLLAGALHRPLFGDRR</sequence>
<dbReference type="GO" id="GO:0015250">
    <property type="term" value="F:water channel activity"/>
    <property type="evidence" value="ECO:0007669"/>
    <property type="project" value="TreeGrafter"/>
</dbReference>
<protein>
    <submittedName>
        <fullName evidence="10">Aquaporin Z</fullName>
    </submittedName>
</protein>
<name>A0A5C1Y4B0_9MICO</name>